<feature type="transmembrane region" description="Helical" evidence="6">
    <location>
        <begin position="67"/>
        <end position="85"/>
    </location>
</feature>
<sequence length="227" mass="23869">MNALPLYVDLAAVGVGAFAGALFAIFNKRFDLIGVIAIAIMTGLGGGLIRDLFLAVGRPSALQENNYIITVVIAVLMALLLGRWYHSSRSLATKIVTALDSIAMGLFAVAGTYKALIFNAPVTVAILLGVITAVGGGVLRDVLARRTPAIFTGGPLYATATFIGASLFVILDAFDLNRDLAVVITVITIFAIHMLSIRYKLHLRPAVESLDFDDGLDGDFDGSGAKG</sequence>
<feature type="transmembrane region" description="Helical" evidence="6">
    <location>
        <begin position="180"/>
        <end position="197"/>
    </location>
</feature>
<evidence type="ECO:0000259" key="7">
    <source>
        <dbReference type="Pfam" id="PF03458"/>
    </source>
</evidence>
<accession>A0A6J6DZC5</accession>
<feature type="transmembrane region" description="Helical" evidence="6">
    <location>
        <begin position="6"/>
        <end position="25"/>
    </location>
</feature>
<keyword evidence="3 6" id="KW-0812">Transmembrane</keyword>
<reference evidence="8" key="1">
    <citation type="submission" date="2020-05" db="EMBL/GenBank/DDBJ databases">
        <authorList>
            <person name="Chiriac C."/>
            <person name="Salcher M."/>
            <person name="Ghai R."/>
            <person name="Kavagutti S V."/>
        </authorList>
    </citation>
    <scope>NUCLEOTIDE SEQUENCE</scope>
</reference>
<proteinExistence type="predicted"/>
<evidence type="ECO:0000256" key="6">
    <source>
        <dbReference type="SAM" id="Phobius"/>
    </source>
</evidence>
<evidence type="ECO:0000256" key="4">
    <source>
        <dbReference type="ARBA" id="ARBA00022989"/>
    </source>
</evidence>
<keyword evidence="2" id="KW-1003">Cell membrane</keyword>
<dbReference type="EMBL" id="CAEZTJ010000068">
    <property type="protein sequence ID" value="CAB4568379.1"/>
    <property type="molecule type" value="Genomic_DNA"/>
</dbReference>
<dbReference type="AlphaFoldDB" id="A0A6J6DZC5"/>
<evidence type="ECO:0000256" key="2">
    <source>
        <dbReference type="ARBA" id="ARBA00022475"/>
    </source>
</evidence>
<evidence type="ECO:0000256" key="3">
    <source>
        <dbReference type="ARBA" id="ARBA00022692"/>
    </source>
</evidence>
<feature type="domain" description="Glycine transporter" evidence="7">
    <location>
        <begin position="7"/>
        <end position="81"/>
    </location>
</feature>
<name>A0A6J6DZC5_9ZZZZ</name>
<feature type="transmembrane region" description="Helical" evidence="6">
    <location>
        <begin position="122"/>
        <end position="143"/>
    </location>
</feature>
<dbReference type="PANTHER" id="PTHR30506">
    <property type="entry name" value="INNER MEMBRANE PROTEIN"/>
    <property type="match status" value="1"/>
</dbReference>
<keyword evidence="5 6" id="KW-0472">Membrane</keyword>
<organism evidence="8">
    <name type="scientific">freshwater metagenome</name>
    <dbReference type="NCBI Taxonomy" id="449393"/>
    <lineage>
        <taxon>unclassified sequences</taxon>
        <taxon>metagenomes</taxon>
        <taxon>ecological metagenomes</taxon>
    </lineage>
</organism>
<feature type="transmembrane region" description="Helical" evidence="6">
    <location>
        <begin position="97"/>
        <end position="116"/>
    </location>
</feature>
<dbReference type="GO" id="GO:0005886">
    <property type="term" value="C:plasma membrane"/>
    <property type="evidence" value="ECO:0007669"/>
    <property type="project" value="UniProtKB-SubCell"/>
</dbReference>
<feature type="transmembrane region" description="Helical" evidence="6">
    <location>
        <begin position="155"/>
        <end position="174"/>
    </location>
</feature>
<dbReference type="Pfam" id="PF03458">
    <property type="entry name" value="Gly_transporter"/>
    <property type="match status" value="2"/>
</dbReference>
<evidence type="ECO:0000313" key="8">
    <source>
        <dbReference type="EMBL" id="CAB4568379.1"/>
    </source>
</evidence>
<dbReference type="InterPro" id="IPR005115">
    <property type="entry name" value="Gly_transporter"/>
</dbReference>
<feature type="transmembrane region" description="Helical" evidence="6">
    <location>
        <begin position="32"/>
        <end position="55"/>
    </location>
</feature>
<dbReference type="PANTHER" id="PTHR30506:SF3">
    <property type="entry name" value="UPF0126 INNER MEMBRANE PROTEIN YADS-RELATED"/>
    <property type="match status" value="1"/>
</dbReference>
<evidence type="ECO:0000256" key="5">
    <source>
        <dbReference type="ARBA" id="ARBA00023136"/>
    </source>
</evidence>
<feature type="domain" description="Glycine transporter" evidence="7">
    <location>
        <begin position="98"/>
        <end position="171"/>
    </location>
</feature>
<comment type="subcellular location">
    <subcellularLocation>
        <location evidence="1">Cell membrane</location>
        <topology evidence="1">Multi-pass membrane protein</topology>
    </subcellularLocation>
</comment>
<gene>
    <name evidence="8" type="ORF">UFOPK1650_00575</name>
</gene>
<evidence type="ECO:0000256" key="1">
    <source>
        <dbReference type="ARBA" id="ARBA00004651"/>
    </source>
</evidence>
<protein>
    <submittedName>
        <fullName evidence="8">Unannotated protein</fullName>
    </submittedName>
</protein>
<keyword evidence="4 6" id="KW-1133">Transmembrane helix</keyword>